<feature type="region of interest" description="Disordered" evidence="5">
    <location>
        <begin position="1"/>
        <end position="24"/>
    </location>
</feature>
<evidence type="ECO:0000256" key="1">
    <source>
        <dbReference type="ARBA" id="ARBA00022729"/>
    </source>
</evidence>
<dbReference type="CDD" id="cd00033">
    <property type="entry name" value="CCP"/>
    <property type="match status" value="5"/>
</dbReference>
<dbReference type="Pfam" id="PF00092">
    <property type="entry name" value="VWA"/>
    <property type="match status" value="1"/>
</dbReference>
<evidence type="ECO:0000256" key="3">
    <source>
        <dbReference type="ARBA" id="ARBA00023157"/>
    </source>
</evidence>
<dbReference type="PANTHER" id="PTHR45656:SF4">
    <property type="entry name" value="PROTEIN CBR-CLEC-78"/>
    <property type="match status" value="1"/>
</dbReference>
<feature type="disulfide bond" evidence="4">
    <location>
        <begin position="101"/>
        <end position="128"/>
    </location>
</feature>
<dbReference type="AlphaFoldDB" id="A0A6F9DR83"/>
<organism evidence="8">
    <name type="scientific">Phallusia mammillata</name>
    <dbReference type="NCBI Taxonomy" id="59560"/>
    <lineage>
        <taxon>Eukaryota</taxon>
        <taxon>Metazoa</taxon>
        <taxon>Chordata</taxon>
        <taxon>Tunicata</taxon>
        <taxon>Ascidiacea</taxon>
        <taxon>Phlebobranchia</taxon>
        <taxon>Ascidiidae</taxon>
        <taxon>Phallusia</taxon>
    </lineage>
</organism>
<dbReference type="EMBL" id="LR790090">
    <property type="protein sequence ID" value="CAB3265952.1"/>
    <property type="molecule type" value="mRNA"/>
</dbReference>
<feature type="domain" description="VWFA" evidence="6">
    <location>
        <begin position="394"/>
        <end position="581"/>
    </location>
</feature>
<dbReference type="SMART" id="SM00032">
    <property type="entry name" value="CCP"/>
    <property type="match status" value="6"/>
</dbReference>
<accession>A0A6F9DR83</accession>
<keyword evidence="8" id="KW-0430">Lectin</keyword>
<evidence type="ECO:0000259" key="6">
    <source>
        <dbReference type="PROSITE" id="PS50234"/>
    </source>
</evidence>
<feature type="domain" description="Sushi" evidence="7">
    <location>
        <begin position="260"/>
        <end position="323"/>
    </location>
</feature>
<dbReference type="SUPFAM" id="SSF57535">
    <property type="entry name" value="Complement control module/SCR domain"/>
    <property type="match status" value="6"/>
</dbReference>
<feature type="domain" description="Sushi" evidence="7">
    <location>
        <begin position="71"/>
        <end position="130"/>
    </location>
</feature>
<evidence type="ECO:0000256" key="4">
    <source>
        <dbReference type="PROSITE-ProRule" id="PRU00302"/>
    </source>
</evidence>
<dbReference type="InterPro" id="IPR051277">
    <property type="entry name" value="SEZ6_CSMD_C4BPB_Regulators"/>
</dbReference>
<dbReference type="InterPro" id="IPR036465">
    <property type="entry name" value="vWFA_dom_sf"/>
</dbReference>
<evidence type="ECO:0000259" key="7">
    <source>
        <dbReference type="PROSITE" id="PS50923"/>
    </source>
</evidence>
<dbReference type="Pfam" id="PF00084">
    <property type="entry name" value="Sushi"/>
    <property type="match status" value="5"/>
</dbReference>
<evidence type="ECO:0000256" key="5">
    <source>
        <dbReference type="SAM" id="MobiDB-lite"/>
    </source>
</evidence>
<evidence type="ECO:0000256" key="2">
    <source>
        <dbReference type="ARBA" id="ARBA00022737"/>
    </source>
</evidence>
<feature type="domain" description="Sushi" evidence="7">
    <location>
        <begin position="11"/>
        <end position="70"/>
    </location>
</feature>
<dbReference type="SUPFAM" id="SSF53300">
    <property type="entry name" value="vWA-like"/>
    <property type="match status" value="1"/>
</dbReference>
<gene>
    <name evidence="8" type="primary">Sele-003</name>
</gene>
<dbReference type="PANTHER" id="PTHR45656">
    <property type="entry name" value="PROTEIN CBR-CLEC-78"/>
    <property type="match status" value="1"/>
</dbReference>
<sequence length="599" mass="65092">MDLTSCTDKSPRCQPSHAAPSNGDVQCSQGNAIGSECSFECNAGYQLEGEATSVCQENQQWDNSAPVCRPIVCLPPHVAPADGRMSCSDENRANSRCLFSCNVGFVREGESVSRCQDNGQWSSPAPFCREIFCLPALLSPTNGAMVCTDDVRVGSICSFECEEGYALEGNRRSTCNEEGGAGVWSNPTPVCEAITCLPIHVAPANGEVVCTNSNFFASVCEFTCEPEYFMIGDDVSVCGRAPSGGIFGIWSNRAPVCQRKSCPPIPVSPVNGQTLCSDGNFVGSVCEFICDNYHRLEGDYSSQCIEFLDGTLNWDKPVPTCEPNLCDHQEALAHGVIDCTKDNFATSQCNFRCTTPTYSLYPPESTSNICQNNTEWNIPMPCCARSCPPYAVMDFIVILDSSSSVGDDNWFKMKNFVRNFLDDFSVSPDASHYGIFRYNRAVDTDTQILLNDYPNDIDALLNAFDEIPYDGSGTRTGNAINHAVDVMLKEGNGNRPGARDVVLIITDGKSQDPVAAPSQRLRDTGAIVFVLPIKPPQRNPNRVITLDMDEIVSMTGSEERVITAAIEGGFDALTDEFSVEVSNMICGNPCDHVLHTHEG</sequence>
<evidence type="ECO:0000313" key="8">
    <source>
        <dbReference type="EMBL" id="CAB3265952.1"/>
    </source>
</evidence>
<feature type="disulfide bond" evidence="4">
    <location>
        <begin position="41"/>
        <end position="68"/>
    </location>
</feature>
<keyword evidence="3 4" id="KW-1015">Disulfide bond</keyword>
<dbReference type="Gene3D" id="3.40.50.410">
    <property type="entry name" value="von Willebrand factor, type A domain"/>
    <property type="match status" value="1"/>
</dbReference>
<keyword evidence="4" id="KW-0768">Sushi</keyword>
<dbReference type="Gene3D" id="2.10.70.10">
    <property type="entry name" value="Complement Module, domain 1"/>
    <property type="match status" value="6"/>
</dbReference>
<keyword evidence="2" id="KW-0677">Repeat</keyword>
<dbReference type="InterPro" id="IPR035976">
    <property type="entry name" value="Sushi/SCR/CCP_sf"/>
</dbReference>
<dbReference type="SMART" id="SM00327">
    <property type="entry name" value="VWA"/>
    <property type="match status" value="1"/>
</dbReference>
<dbReference type="InterPro" id="IPR002035">
    <property type="entry name" value="VWF_A"/>
</dbReference>
<reference evidence="8" key="1">
    <citation type="submission" date="2020-04" db="EMBL/GenBank/DDBJ databases">
        <authorList>
            <person name="Neveu A P."/>
        </authorList>
    </citation>
    <scope>NUCLEOTIDE SEQUENCE</scope>
    <source>
        <tissue evidence="8">Whole embryo</tissue>
    </source>
</reference>
<proteinExistence type="evidence at transcript level"/>
<keyword evidence="1" id="KW-0732">Signal</keyword>
<dbReference type="InterPro" id="IPR000436">
    <property type="entry name" value="Sushi_SCR_CCP_dom"/>
</dbReference>
<dbReference type="PROSITE" id="PS50923">
    <property type="entry name" value="SUSHI"/>
    <property type="match status" value="5"/>
</dbReference>
<feature type="domain" description="Sushi" evidence="7">
    <location>
        <begin position="194"/>
        <end position="259"/>
    </location>
</feature>
<dbReference type="PROSITE" id="PS50234">
    <property type="entry name" value="VWFA"/>
    <property type="match status" value="1"/>
</dbReference>
<comment type="caution">
    <text evidence="4">Lacks conserved residue(s) required for the propagation of feature annotation.</text>
</comment>
<feature type="domain" description="Sushi" evidence="7">
    <location>
        <begin position="131"/>
        <end position="193"/>
    </location>
</feature>
<protein>
    <submittedName>
        <fullName evidence="8">E-selectin</fullName>
    </submittedName>
</protein>
<name>A0A6F9DR83_9ASCI</name>
<dbReference type="GO" id="GO:0030246">
    <property type="term" value="F:carbohydrate binding"/>
    <property type="evidence" value="ECO:0007669"/>
    <property type="project" value="UniProtKB-KW"/>
</dbReference>